<dbReference type="Pfam" id="PF13456">
    <property type="entry name" value="RVT_3"/>
    <property type="match status" value="1"/>
</dbReference>
<feature type="domain" description="Reverse transcriptase" evidence="1">
    <location>
        <begin position="1"/>
        <end position="226"/>
    </location>
</feature>
<keyword evidence="2" id="KW-0808">Transferase</keyword>
<dbReference type="InterPro" id="IPR002156">
    <property type="entry name" value="RNaseH_domain"/>
</dbReference>
<dbReference type="AlphaFoldDB" id="A0A8T1Z185"/>
<keyword evidence="2" id="KW-0548">Nucleotidyltransferase</keyword>
<dbReference type="GO" id="GO:0003964">
    <property type="term" value="F:RNA-directed DNA polymerase activity"/>
    <property type="evidence" value="ECO:0007669"/>
    <property type="project" value="UniProtKB-KW"/>
</dbReference>
<dbReference type="PANTHER" id="PTHR33116">
    <property type="entry name" value="REVERSE TRANSCRIPTASE ZINC-BINDING DOMAIN-CONTAINING PROTEIN-RELATED-RELATED"/>
    <property type="match status" value="1"/>
</dbReference>
<organism evidence="2 3">
    <name type="scientific">Arabidopsis thaliana x Arabidopsis arenosa</name>
    <dbReference type="NCBI Taxonomy" id="1240361"/>
    <lineage>
        <taxon>Eukaryota</taxon>
        <taxon>Viridiplantae</taxon>
        <taxon>Streptophyta</taxon>
        <taxon>Embryophyta</taxon>
        <taxon>Tracheophyta</taxon>
        <taxon>Spermatophyta</taxon>
        <taxon>Magnoliopsida</taxon>
        <taxon>eudicotyledons</taxon>
        <taxon>Gunneridae</taxon>
        <taxon>Pentapetalae</taxon>
        <taxon>rosids</taxon>
        <taxon>malvids</taxon>
        <taxon>Brassicales</taxon>
        <taxon>Brassicaceae</taxon>
        <taxon>Camelineae</taxon>
        <taxon>Arabidopsis</taxon>
    </lineage>
</organism>
<dbReference type="InterPro" id="IPR000477">
    <property type="entry name" value="RT_dom"/>
</dbReference>
<evidence type="ECO:0000313" key="3">
    <source>
        <dbReference type="Proteomes" id="UP000694240"/>
    </source>
</evidence>
<dbReference type="CDD" id="cd01650">
    <property type="entry name" value="RT_nLTR_like"/>
    <property type="match status" value="1"/>
</dbReference>
<sequence>MTRLIGPARSSFIPGRLSSDNIVVVQEAVHSMRRKKGRKGWMLLKLDLEKAYDRIRWDFLKDTLKAAGFSEWWITCIMQCVVGPDMSVLWNGEKTEVFKPLRGLRQGDPLSPYLFVLCMERLCHLIDAEVGAKAWKPISLSRGGLKLSHICFADDLILFAEASVKQIRVIRRVLERFCLASGQKVSLEKSKIFFSDNVSRDLCKLISDESRIKATQDLGRYLGMPILQKRINKETFGIILERMSSKLAGWKGRMLSLAGRITLIKSVLSSIPVHSMSTIKLPASTLSKLDKISRDFLWGSSAEKRKIHLVSWKTVCRPKRDGGLGIRTACDMNKALLAKLGWRLLHDQSGLWAGVLRSKYKVGDLRDQNWIVAKSNWLSTWRSVGIGLREVVLNGYSWVIGDGKNILFWRDKWLADLPLMDTATQDVPAEYERLTARDLWRNGSGWDFGRISPFVSENKRLEMAAFVLDTVTGARDRLAWGETWDGLFTVKSAYAMLTRDDSPRQNMGSFYDRLWRVTAPERVRVFLWSAKEVWRRSCMFFGIRDCPAMAGIWSRIVPISRRRAFFSKSLLEWLYDNLSVGGGAESEIWPTMFAMGIWWSWKWRCGNLFGENRVWRDRVRFIKDRAKEVLDERVANGGASARPVRVEKLVGWVAPVSGWCKLNTDGASHGNPGMATAGGVLRNEEGGWCGGFALNIGRYSAPLAELWGVYYGLYIAWEQGITRLELEVNSKMVVDFLTTGIGDSHPLEANRLADGLANYAFTLPLGFHSLSSAPPCVDLFMREDASGSVWARQVPL</sequence>
<keyword evidence="3" id="KW-1185">Reference proteome</keyword>
<name>A0A8T1Z185_9BRAS</name>
<protein>
    <submittedName>
        <fullName evidence="2">Reverse transcriptase domain</fullName>
    </submittedName>
</protein>
<comment type="caution">
    <text evidence="2">The sequence shown here is derived from an EMBL/GenBank/DDBJ whole genome shotgun (WGS) entry which is preliminary data.</text>
</comment>
<accession>A0A8T1Z185</accession>
<evidence type="ECO:0000259" key="1">
    <source>
        <dbReference type="PROSITE" id="PS50878"/>
    </source>
</evidence>
<gene>
    <name evidence="2" type="ORF">ISN45_Aa06g026450</name>
</gene>
<dbReference type="CDD" id="cd06222">
    <property type="entry name" value="RNase_H_like"/>
    <property type="match status" value="1"/>
</dbReference>
<dbReference type="Proteomes" id="UP000694240">
    <property type="component" value="Chromosome 11"/>
</dbReference>
<reference evidence="2 3" key="1">
    <citation type="submission" date="2020-12" db="EMBL/GenBank/DDBJ databases">
        <title>Concerted genomic and epigenomic changes stabilize Arabidopsis allopolyploids.</title>
        <authorList>
            <person name="Chen Z."/>
        </authorList>
    </citation>
    <scope>NUCLEOTIDE SEQUENCE [LARGE SCALE GENOMIC DNA]</scope>
    <source>
        <strain evidence="2">Allo738</strain>
        <tissue evidence="2">Leaf</tissue>
    </source>
</reference>
<evidence type="ECO:0000313" key="2">
    <source>
        <dbReference type="EMBL" id="KAG7552028.1"/>
    </source>
</evidence>
<dbReference type="GO" id="GO:0003676">
    <property type="term" value="F:nucleic acid binding"/>
    <property type="evidence" value="ECO:0007669"/>
    <property type="project" value="InterPro"/>
</dbReference>
<dbReference type="InterPro" id="IPR044730">
    <property type="entry name" value="RNase_H-like_dom_plant"/>
</dbReference>
<dbReference type="EMBL" id="JAEFBK010000011">
    <property type="protein sequence ID" value="KAG7552028.1"/>
    <property type="molecule type" value="Genomic_DNA"/>
</dbReference>
<keyword evidence="2" id="KW-0695">RNA-directed DNA polymerase</keyword>
<dbReference type="Pfam" id="PF00078">
    <property type="entry name" value="RVT_1"/>
    <property type="match status" value="1"/>
</dbReference>
<dbReference type="GO" id="GO:0004523">
    <property type="term" value="F:RNA-DNA hybrid ribonuclease activity"/>
    <property type="evidence" value="ECO:0007669"/>
    <property type="project" value="InterPro"/>
</dbReference>
<dbReference type="PROSITE" id="PS50878">
    <property type="entry name" value="RT_POL"/>
    <property type="match status" value="1"/>
</dbReference>
<dbReference type="PANTHER" id="PTHR33116:SF78">
    <property type="entry name" value="OS12G0587133 PROTEIN"/>
    <property type="match status" value="1"/>
</dbReference>
<proteinExistence type="predicted"/>